<dbReference type="CDD" id="cd00090">
    <property type="entry name" value="HTH_ARSR"/>
    <property type="match status" value="1"/>
</dbReference>
<dbReference type="GO" id="GO:0016301">
    <property type="term" value="F:kinase activity"/>
    <property type="evidence" value="ECO:0007669"/>
    <property type="project" value="UniProtKB-KW"/>
</dbReference>
<dbReference type="Proteomes" id="UP000613743">
    <property type="component" value="Unassembled WGS sequence"/>
</dbReference>
<dbReference type="GO" id="GO:0006355">
    <property type="term" value="P:regulation of DNA-templated transcription"/>
    <property type="evidence" value="ECO:0007669"/>
    <property type="project" value="UniProtKB-ARBA"/>
</dbReference>
<evidence type="ECO:0000313" key="5">
    <source>
        <dbReference type="Proteomes" id="UP000613743"/>
    </source>
</evidence>
<evidence type="ECO:0000256" key="2">
    <source>
        <dbReference type="ARBA" id="ARBA00022777"/>
    </source>
</evidence>
<sequence>MTTEREQQILSLLKRDPLIAQQAIAEQLGISRSAVAGHIMNLTNKGVIRGKGYILGENKYAVVIGGANMDILGRPMAHLKIGDSNLGSVTCSPGGVARNIAENLARIGTPTRLISAVGKDTYGQMVIQQSQLAGIDTQACIEVTDAATSTYLSVLDSTSDMHVAINDMAILERLNPAMLKPHADMLRRAALIVLDTNLSEESLAYILSNFADQPIFVDTVSCAKASKLKPYLSAIHTLKPNLQEAQQLSGMTISSEQDLPKLAEWFHEQGVQRVFLSLGQQGVFYSDIAQNAQQLIPAIPVAMTNANGAGDAFLAGLAHSYIQQLSIEDSTRYAMAAAVVALSHLDTINPNMSDVSINRILKELKC</sequence>
<dbReference type="PANTHER" id="PTHR10584:SF166">
    <property type="entry name" value="RIBOKINASE"/>
    <property type="match status" value="1"/>
</dbReference>
<dbReference type="SUPFAM" id="SSF53613">
    <property type="entry name" value="Ribokinase-like"/>
    <property type="match status" value="1"/>
</dbReference>
<comment type="caution">
    <text evidence="4">The sequence shown here is derived from an EMBL/GenBank/DDBJ whole genome shotgun (WGS) entry which is preliminary data.</text>
</comment>
<dbReference type="InterPro" id="IPR002173">
    <property type="entry name" value="Carboh/pur_kinase_PfkB_CS"/>
</dbReference>
<dbReference type="InterPro" id="IPR011991">
    <property type="entry name" value="ArsR-like_HTH"/>
</dbReference>
<dbReference type="AlphaFoldDB" id="A0A917JK73"/>
<organism evidence="4 5">
    <name type="scientific">Shewanella gelidii</name>
    <dbReference type="NCBI Taxonomy" id="1642821"/>
    <lineage>
        <taxon>Bacteria</taxon>
        <taxon>Pseudomonadati</taxon>
        <taxon>Pseudomonadota</taxon>
        <taxon>Gammaproteobacteria</taxon>
        <taxon>Alteromonadales</taxon>
        <taxon>Shewanellaceae</taxon>
        <taxon>Shewanella</taxon>
    </lineage>
</organism>
<gene>
    <name evidence="4" type="ORF">GCM10009332_09020</name>
</gene>
<dbReference type="EMBL" id="BMPZ01000002">
    <property type="protein sequence ID" value="GGI73697.1"/>
    <property type="molecule type" value="Genomic_DNA"/>
</dbReference>
<feature type="domain" description="Carbohydrate kinase PfkB" evidence="3">
    <location>
        <begin position="59"/>
        <end position="351"/>
    </location>
</feature>
<evidence type="ECO:0000256" key="1">
    <source>
        <dbReference type="ARBA" id="ARBA00022679"/>
    </source>
</evidence>
<name>A0A917JK73_9GAMM</name>
<dbReference type="Pfam" id="PF13412">
    <property type="entry name" value="HTH_24"/>
    <property type="match status" value="1"/>
</dbReference>
<dbReference type="Gene3D" id="3.40.1190.20">
    <property type="match status" value="1"/>
</dbReference>
<dbReference type="InterPro" id="IPR036390">
    <property type="entry name" value="WH_DNA-bd_sf"/>
</dbReference>
<dbReference type="SUPFAM" id="SSF46785">
    <property type="entry name" value="Winged helix' DNA-binding domain"/>
    <property type="match status" value="1"/>
</dbReference>
<dbReference type="InterPro" id="IPR029056">
    <property type="entry name" value="Ribokinase-like"/>
</dbReference>
<keyword evidence="5" id="KW-1185">Reference proteome</keyword>
<dbReference type="InterPro" id="IPR011611">
    <property type="entry name" value="PfkB_dom"/>
</dbReference>
<keyword evidence="1" id="KW-0808">Transferase</keyword>
<evidence type="ECO:0000259" key="3">
    <source>
        <dbReference type="Pfam" id="PF00294"/>
    </source>
</evidence>
<protein>
    <submittedName>
        <fullName evidence="4">Carbohydrate kinase</fullName>
    </submittedName>
</protein>
<dbReference type="PANTHER" id="PTHR10584">
    <property type="entry name" value="SUGAR KINASE"/>
    <property type="match status" value="1"/>
</dbReference>
<reference evidence="4" key="1">
    <citation type="journal article" date="2014" name="Int. J. Syst. Evol. Microbiol.">
        <title>Complete genome sequence of Corynebacterium casei LMG S-19264T (=DSM 44701T), isolated from a smear-ripened cheese.</title>
        <authorList>
            <consortium name="US DOE Joint Genome Institute (JGI-PGF)"/>
            <person name="Walter F."/>
            <person name="Albersmeier A."/>
            <person name="Kalinowski J."/>
            <person name="Ruckert C."/>
        </authorList>
    </citation>
    <scope>NUCLEOTIDE SEQUENCE</scope>
    <source>
        <strain evidence="4">JCM 30804</strain>
    </source>
</reference>
<proteinExistence type="predicted"/>
<dbReference type="Gene3D" id="1.10.10.10">
    <property type="entry name" value="Winged helix-like DNA-binding domain superfamily/Winged helix DNA-binding domain"/>
    <property type="match status" value="1"/>
</dbReference>
<dbReference type="Pfam" id="PF00294">
    <property type="entry name" value="PfkB"/>
    <property type="match status" value="1"/>
</dbReference>
<dbReference type="CDD" id="cd01941">
    <property type="entry name" value="YeiC_kinase_like"/>
    <property type="match status" value="1"/>
</dbReference>
<accession>A0A917JK73</accession>
<dbReference type="PROSITE" id="PS00583">
    <property type="entry name" value="PFKB_KINASES_1"/>
    <property type="match status" value="1"/>
</dbReference>
<dbReference type="RefSeq" id="WP_188918312.1">
    <property type="nucleotide sequence ID" value="NZ_BMPZ01000002.1"/>
</dbReference>
<evidence type="ECO:0000313" key="4">
    <source>
        <dbReference type="EMBL" id="GGI73697.1"/>
    </source>
</evidence>
<reference evidence="4" key="2">
    <citation type="submission" date="2020-09" db="EMBL/GenBank/DDBJ databases">
        <authorList>
            <person name="Sun Q."/>
            <person name="Ohkuma M."/>
        </authorList>
    </citation>
    <scope>NUCLEOTIDE SEQUENCE</scope>
    <source>
        <strain evidence="4">JCM 30804</strain>
    </source>
</reference>
<dbReference type="InterPro" id="IPR036388">
    <property type="entry name" value="WH-like_DNA-bd_sf"/>
</dbReference>
<keyword evidence="2 4" id="KW-0418">Kinase</keyword>